<evidence type="ECO:0000256" key="5">
    <source>
        <dbReference type="SAM" id="MobiDB-lite"/>
    </source>
</evidence>
<dbReference type="PANTHER" id="PTHR19964:SF14">
    <property type="entry name" value="E3 UBIQUITIN-PROTEIN LIGASE LNX"/>
    <property type="match status" value="1"/>
</dbReference>
<feature type="region of interest" description="Disordered" evidence="5">
    <location>
        <begin position="650"/>
        <end position="672"/>
    </location>
</feature>
<feature type="domain" description="PDZ" evidence="7">
    <location>
        <begin position="315"/>
        <end position="399"/>
    </location>
</feature>
<evidence type="ECO:0000259" key="6">
    <source>
        <dbReference type="PROSITE" id="PS50089"/>
    </source>
</evidence>
<dbReference type="InterPro" id="IPR018957">
    <property type="entry name" value="Znf_C3HC4_RING-type"/>
</dbReference>
<evidence type="ECO:0000313" key="8">
    <source>
        <dbReference type="Ensembl" id="ENSOTSP00005036119.1"/>
    </source>
</evidence>
<dbReference type="Gene3D" id="3.30.40.10">
    <property type="entry name" value="Zinc/RING finger domain, C3HC4 (zinc finger)"/>
    <property type="match status" value="1"/>
</dbReference>
<feature type="compositionally biased region" description="Polar residues" evidence="5">
    <location>
        <begin position="224"/>
        <end position="239"/>
    </location>
</feature>
<dbReference type="CDD" id="cd16779">
    <property type="entry name" value="mRING-HC-C3HC3D_LNX1"/>
    <property type="match status" value="1"/>
</dbReference>
<dbReference type="GO" id="GO:0006511">
    <property type="term" value="P:ubiquitin-dependent protein catabolic process"/>
    <property type="evidence" value="ECO:0007669"/>
    <property type="project" value="TreeGrafter"/>
</dbReference>
<protein>
    <recommendedName>
        <fullName evidence="10">E3 ubiquitin-protein ligase LNX</fullName>
    </recommendedName>
</protein>
<dbReference type="SUPFAM" id="SSF50156">
    <property type="entry name" value="PDZ domain-like"/>
    <property type="match status" value="4"/>
</dbReference>
<dbReference type="FunFam" id="2.30.42.10:FF:000164">
    <property type="entry name" value="Ligand of numb-protein X 2"/>
    <property type="match status" value="1"/>
</dbReference>
<dbReference type="SMART" id="SM00228">
    <property type="entry name" value="PDZ"/>
    <property type="match status" value="4"/>
</dbReference>
<evidence type="ECO:0000313" key="9">
    <source>
        <dbReference type="Proteomes" id="UP000694402"/>
    </source>
</evidence>
<evidence type="ECO:0008006" key="10">
    <source>
        <dbReference type="Google" id="ProtNLM"/>
    </source>
</evidence>
<dbReference type="InterPro" id="IPR001478">
    <property type="entry name" value="PDZ"/>
</dbReference>
<dbReference type="PROSITE" id="PS00518">
    <property type="entry name" value="ZF_RING_1"/>
    <property type="match status" value="1"/>
</dbReference>
<dbReference type="InterPro" id="IPR001841">
    <property type="entry name" value="Znf_RING"/>
</dbReference>
<dbReference type="InterPro" id="IPR017907">
    <property type="entry name" value="Znf_RING_CS"/>
</dbReference>
<dbReference type="InterPro" id="IPR036034">
    <property type="entry name" value="PDZ_sf"/>
</dbReference>
<dbReference type="Proteomes" id="UP000694402">
    <property type="component" value="Unassembled WGS sequence"/>
</dbReference>
<dbReference type="CDD" id="cd06677">
    <property type="entry name" value="PDZ1_LNX1_2-like"/>
    <property type="match status" value="1"/>
</dbReference>
<dbReference type="GO" id="GO:0005737">
    <property type="term" value="C:cytoplasm"/>
    <property type="evidence" value="ECO:0007669"/>
    <property type="project" value="TreeGrafter"/>
</dbReference>
<evidence type="ECO:0000256" key="1">
    <source>
        <dbReference type="ARBA" id="ARBA00022723"/>
    </source>
</evidence>
<dbReference type="GO" id="GO:0008270">
    <property type="term" value="F:zinc ion binding"/>
    <property type="evidence" value="ECO:0007669"/>
    <property type="project" value="UniProtKB-KW"/>
</dbReference>
<reference evidence="8" key="1">
    <citation type="submission" date="2025-08" db="UniProtKB">
        <authorList>
            <consortium name="Ensembl"/>
        </authorList>
    </citation>
    <scope>IDENTIFICATION</scope>
</reference>
<dbReference type="Ensembl" id="ENSOTST00005039225.2">
    <property type="protein sequence ID" value="ENSOTSP00005036119.1"/>
    <property type="gene ID" value="ENSOTSG00005017009.2"/>
</dbReference>
<dbReference type="Pfam" id="PF00595">
    <property type="entry name" value="PDZ"/>
    <property type="match status" value="4"/>
</dbReference>
<keyword evidence="2 4" id="KW-0863">Zinc-finger</keyword>
<dbReference type="InterPro" id="IPR013083">
    <property type="entry name" value="Znf_RING/FYVE/PHD"/>
</dbReference>
<feature type="domain" description="PDZ" evidence="7">
    <location>
        <begin position="702"/>
        <end position="788"/>
    </location>
</feature>
<feature type="domain" description="PDZ" evidence="7">
    <location>
        <begin position="437"/>
        <end position="520"/>
    </location>
</feature>
<organism evidence="8 9">
    <name type="scientific">Oncorhynchus tshawytscha</name>
    <name type="common">Chinook salmon</name>
    <name type="synonym">Salmo tshawytscha</name>
    <dbReference type="NCBI Taxonomy" id="74940"/>
    <lineage>
        <taxon>Eukaryota</taxon>
        <taxon>Metazoa</taxon>
        <taxon>Chordata</taxon>
        <taxon>Craniata</taxon>
        <taxon>Vertebrata</taxon>
        <taxon>Euteleostomi</taxon>
        <taxon>Actinopterygii</taxon>
        <taxon>Neopterygii</taxon>
        <taxon>Teleostei</taxon>
        <taxon>Protacanthopterygii</taxon>
        <taxon>Salmoniformes</taxon>
        <taxon>Salmonidae</taxon>
        <taxon>Salmoninae</taxon>
        <taxon>Oncorhynchus</taxon>
    </lineage>
</organism>
<name>A0A8C8FJL7_ONCTS</name>
<dbReference type="Gene3D" id="2.30.42.10">
    <property type="match status" value="4"/>
</dbReference>
<keyword evidence="3" id="KW-0862">Zinc</keyword>
<evidence type="ECO:0000256" key="4">
    <source>
        <dbReference type="PROSITE-ProRule" id="PRU00175"/>
    </source>
</evidence>
<keyword evidence="1" id="KW-0479">Metal-binding</keyword>
<dbReference type="GO" id="GO:0004842">
    <property type="term" value="F:ubiquitin-protein transferase activity"/>
    <property type="evidence" value="ECO:0007669"/>
    <property type="project" value="TreeGrafter"/>
</dbReference>
<feature type="compositionally biased region" description="Pro residues" evidence="5">
    <location>
        <begin position="19"/>
        <end position="33"/>
    </location>
</feature>
<dbReference type="InterPro" id="IPR051342">
    <property type="entry name" value="PDZ_scaffold"/>
</dbReference>
<proteinExistence type="predicted"/>
<feature type="domain" description="PDZ" evidence="7">
    <location>
        <begin position="563"/>
        <end position="649"/>
    </location>
</feature>
<keyword evidence="9" id="KW-1185">Reference proteome</keyword>
<dbReference type="SMART" id="SM00184">
    <property type="entry name" value="RING"/>
    <property type="match status" value="1"/>
</dbReference>
<dbReference type="GeneTree" id="ENSGT00940000158757"/>
<dbReference type="AlphaFoldDB" id="A0A8C8FJL7"/>
<dbReference type="CDD" id="cd06679">
    <property type="entry name" value="PDZ3_LNX1_2-like"/>
    <property type="match status" value="1"/>
</dbReference>
<accession>A0A8C8FJL7</accession>
<feature type="region of interest" description="Disordered" evidence="5">
    <location>
        <begin position="273"/>
        <end position="293"/>
    </location>
</feature>
<dbReference type="FunFam" id="2.30.42.10:FF:000081">
    <property type="entry name" value="Ligand of Numb protein X 2"/>
    <property type="match status" value="1"/>
</dbReference>
<dbReference type="Pfam" id="PF00097">
    <property type="entry name" value="zf-C3HC4"/>
    <property type="match status" value="1"/>
</dbReference>
<evidence type="ECO:0000256" key="2">
    <source>
        <dbReference type="ARBA" id="ARBA00022771"/>
    </source>
</evidence>
<sequence>MSSQEEVHEIAMAMEMASSPPPQPPPPRPPPPAMIGYGGLESPPPDLCQTCGQRHLIEENHEYLYQDKVDDDLMCHICLQPLIRPLDTPCGHTYCQECLTSFLLESDFCPVDRTHLMLQNCRKSSLLVHKLLDKLAVACPFSDHCTDTLPRGELGAHIKNRCKGASHYGLSADRKRRSQEGDCTDSTSELTVATLPGDGPTSAAVALLSDDPGLVNPAFDPSMEDNSQSGSTTSLAARSSTKKSDFRNYDRTSVRSRSFRRLNRAFSVLRRTKSGTSVSNETAEERDNARNASVPQEVLALPQLHHLIPDGEVTSIKINREPSEPLAISIVGGNETPLVRILIQDIYREGVIARDGRLLPGDMILKVNGIDISNVPHCYALATLKQPCQLLRLTVLREQRHRYRSHSGHHGHPHDAAGGYPPHGLPHGQPLRDDSIHVVLAKSTPEEQLGIKLVRRPEEHGVFIFHLLEGGLAAHDGQLSVNDRILAINGHDLHYGAPEHAALLIQASEEQVHFIVSRQICLPTPDILQEAPWGMDGPPPYSPVDMEHTLLDSCEKPACYEKTVTLAKESHDSLGMTVAGGMSSRGWDLPVYVTNVDPNGVVGQEGSIRKGDILLNVNGLDLTGVTRGEAVANLKNTTSPVVLKVLEMRPPEESQPEFPSPPCLSPTDSTKQNLAKLPHTDDYSPLWVSWLQLPRHLYCCKDIVLRRSTSGSLGFSIVGGQEEVNCNQSFFIRSIVEGTPAYNDGRIRCGDILLEVNGKSTWGMTHTALVRLLKELRGRITLTIVSWPGSLL</sequence>
<gene>
    <name evidence="8" type="primary">LNX1</name>
</gene>
<reference evidence="8" key="2">
    <citation type="submission" date="2025-09" db="UniProtKB">
        <authorList>
            <consortium name="Ensembl"/>
        </authorList>
    </citation>
    <scope>IDENTIFICATION</scope>
</reference>
<dbReference type="PROSITE" id="PS50106">
    <property type="entry name" value="PDZ"/>
    <property type="match status" value="4"/>
</dbReference>
<feature type="region of interest" description="Disordered" evidence="5">
    <location>
        <begin position="215"/>
        <end position="250"/>
    </location>
</feature>
<dbReference type="PANTHER" id="PTHR19964">
    <property type="entry name" value="MULTIPLE PDZ DOMAIN PROTEIN"/>
    <property type="match status" value="1"/>
</dbReference>
<evidence type="ECO:0000259" key="7">
    <source>
        <dbReference type="PROSITE" id="PS50106"/>
    </source>
</evidence>
<feature type="region of interest" description="Disordered" evidence="5">
    <location>
        <begin position="1"/>
        <end position="38"/>
    </location>
</feature>
<dbReference type="CDD" id="cd06680">
    <property type="entry name" value="PDZ4_LNX1_2-like"/>
    <property type="match status" value="1"/>
</dbReference>
<dbReference type="SUPFAM" id="SSF57850">
    <property type="entry name" value="RING/U-box"/>
    <property type="match status" value="1"/>
</dbReference>
<feature type="domain" description="RING-type" evidence="6">
    <location>
        <begin position="75"/>
        <end position="113"/>
    </location>
</feature>
<dbReference type="CDD" id="cd06678">
    <property type="entry name" value="PDZ2_LNX1_2-like"/>
    <property type="match status" value="1"/>
</dbReference>
<dbReference type="PROSITE" id="PS50089">
    <property type="entry name" value="ZF_RING_2"/>
    <property type="match status" value="1"/>
</dbReference>
<evidence type="ECO:0000256" key="3">
    <source>
        <dbReference type="ARBA" id="ARBA00022833"/>
    </source>
</evidence>
<feature type="region of interest" description="Disordered" evidence="5">
    <location>
        <begin position="405"/>
        <end position="428"/>
    </location>
</feature>